<dbReference type="AlphaFoldDB" id="A0A8X6JGU2"/>
<dbReference type="EMBL" id="BMAO01018598">
    <property type="protein sequence ID" value="GFR24638.1"/>
    <property type="molecule type" value="Genomic_DNA"/>
</dbReference>
<dbReference type="Proteomes" id="UP000887116">
    <property type="component" value="Unassembled WGS sequence"/>
</dbReference>
<proteinExistence type="predicted"/>
<organism evidence="1 2">
    <name type="scientific">Trichonephila clavata</name>
    <name type="common">Joro spider</name>
    <name type="synonym">Nephila clavata</name>
    <dbReference type="NCBI Taxonomy" id="2740835"/>
    <lineage>
        <taxon>Eukaryota</taxon>
        <taxon>Metazoa</taxon>
        <taxon>Ecdysozoa</taxon>
        <taxon>Arthropoda</taxon>
        <taxon>Chelicerata</taxon>
        <taxon>Arachnida</taxon>
        <taxon>Araneae</taxon>
        <taxon>Araneomorphae</taxon>
        <taxon>Entelegynae</taxon>
        <taxon>Araneoidea</taxon>
        <taxon>Nephilidae</taxon>
        <taxon>Trichonephila</taxon>
    </lineage>
</organism>
<evidence type="ECO:0000313" key="1">
    <source>
        <dbReference type="EMBL" id="GFR24638.1"/>
    </source>
</evidence>
<comment type="caution">
    <text evidence="1">The sequence shown here is derived from an EMBL/GenBank/DDBJ whole genome shotgun (WGS) entry which is preliminary data.</text>
</comment>
<sequence length="194" mass="22217">MIKFFFQDSGLKELKKNDVAMIFYITVTVTGQKTIRLSSSSTKCCRKVREGDQDCESIRLHGGDIGFLKPSDNRNLTLIYSNLYLHDLVGSCTIDIKDEGGNVQKHEIKFDTSLAKKGTTYIPRFMEQYYKLEDVTYCKEADENPLDNCMTYECDIRYDGFRNYYDFKGKRCTKLPKCLPTANEGDPNAIVSSN</sequence>
<gene>
    <name evidence="1" type="primary">AVEN_8996_1</name>
    <name evidence="1" type="ORF">TNCT_402011</name>
</gene>
<name>A0A8X6JGU2_TRICU</name>
<accession>A0A8X6JGU2</accession>
<reference evidence="1" key="1">
    <citation type="submission" date="2020-07" db="EMBL/GenBank/DDBJ databases">
        <title>Multicomponent nature underlies the extraordinary mechanical properties of spider dragline silk.</title>
        <authorList>
            <person name="Kono N."/>
            <person name="Nakamura H."/>
            <person name="Mori M."/>
            <person name="Yoshida Y."/>
            <person name="Ohtoshi R."/>
            <person name="Malay A.D."/>
            <person name="Moran D.A.P."/>
            <person name="Tomita M."/>
            <person name="Numata K."/>
            <person name="Arakawa K."/>
        </authorList>
    </citation>
    <scope>NUCLEOTIDE SEQUENCE</scope>
</reference>
<dbReference type="OrthoDB" id="6435901at2759"/>
<protein>
    <submittedName>
        <fullName evidence="1">Uncharacterized protein</fullName>
    </submittedName>
</protein>
<keyword evidence="2" id="KW-1185">Reference proteome</keyword>
<evidence type="ECO:0000313" key="2">
    <source>
        <dbReference type="Proteomes" id="UP000887116"/>
    </source>
</evidence>